<organism evidence="1 2">
    <name type="scientific">Avena sativa</name>
    <name type="common">Oat</name>
    <dbReference type="NCBI Taxonomy" id="4498"/>
    <lineage>
        <taxon>Eukaryota</taxon>
        <taxon>Viridiplantae</taxon>
        <taxon>Streptophyta</taxon>
        <taxon>Embryophyta</taxon>
        <taxon>Tracheophyta</taxon>
        <taxon>Spermatophyta</taxon>
        <taxon>Magnoliopsida</taxon>
        <taxon>Liliopsida</taxon>
        <taxon>Poales</taxon>
        <taxon>Poaceae</taxon>
        <taxon>BOP clade</taxon>
        <taxon>Pooideae</taxon>
        <taxon>Poodae</taxon>
        <taxon>Poeae</taxon>
        <taxon>Poeae Chloroplast Group 1 (Aveneae type)</taxon>
        <taxon>Aveninae</taxon>
        <taxon>Avena</taxon>
    </lineage>
</organism>
<keyword evidence="2" id="KW-1185">Reference proteome</keyword>
<reference evidence="1" key="1">
    <citation type="submission" date="2021-05" db="EMBL/GenBank/DDBJ databases">
        <authorList>
            <person name="Scholz U."/>
            <person name="Mascher M."/>
            <person name="Fiebig A."/>
        </authorList>
    </citation>
    <scope>NUCLEOTIDE SEQUENCE [LARGE SCALE GENOMIC DNA]</scope>
</reference>
<proteinExistence type="predicted"/>
<sequence length="191" mass="20574">MAAVADSEKAAPGLAPPAELRRAPLILRLLLFKVSLTGLILLLTAKQTVVVPVVLTPPFVFAPVAAQFRDSPALIYLLVALCMAILYSLLTAFSSLRSIRSSASSSAKRIFVLIVLDVYHAGIMASATGTAGGVGWVGLRGNEHTRWNKVCNVYDKFCRHMIASTVLSLIAAILLLILTILNANTLYRRSR</sequence>
<protein>
    <submittedName>
        <fullName evidence="1">Uncharacterized protein</fullName>
    </submittedName>
</protein>
<accession>A0ACD5W690</accession>
<evidence type="ECO:0000313" key="2">
    <source>
        <dbReference type="Proteomes" id="UP001732700"/>
    </source>
</evidence>
<dbReference type="Proteomes" id="UP001732700">
    <property type="component" value="Chromosome 3D"/>
</dbReference>
<reference evidence="1" key="2">
    <citation type="submission" date="2025-09" db="UniProtKB">
        <authorList>
            <consortium name="EnsemblPlants"/>
        </authorList>
    </citation>
    <scope>IDENTIFICATION</scope>
</reference>
<name>A0ACD5W690_AVESA</name>
<evidence type="ECO:0000313" key="1">
    <source>
        <dbReference type="EnsemblPlants" id="AVESA.00010b.r2.3DG0560170.1.CDS"/>
    </source>
</evidence>
<dbReference type="EnsemblPlants" id="AVESA.00010b.r2.3DG0560170.1">
    <property type="protein sequence ID" value="AVESA.00010b.r2.3DG0560170.1.CDS"/>
    <property type="gene ID" value="AVESA.00010b.r2.3DG0560170"/>
</dbReference>